<dbReference type="Proteomes" id="UP000544107">
    <property type="component" value="Unassembled WGS sequence"/>
</dbReference>
<keyword evidence="3" id="KW-1185">Reference proteome</keyword>
<evidence type="ECO:0000313" key="3">
    <source>
        <dbReference type="Proteomes" id="UP000185598"/>
    </source>
</evidence>
<protein>
    <submittedName>
        <fullName evidence="2">Uncharacterized protein</fullName>
    </submittedName>
</protein>
<dbReference type="Proteomes" id="UP000185598">
    <property type="component" value="Unassembled WGS sequence"/>
</dbReference>
<reference evidence="1 4" key="2">
    <citation type="submission" date="2020-08" db="EMBL/GenBank/DDBJ databases">
        <title>Genomic Encyclopedia of Type Strains, Phase IV (KMG-IV): sequencing the most valuable type-strain genomes for metagenomic binning, comparative biology and taxonomic classification.</title>
        <authorList>
            <person name="Goeker M."/>
        </authorList>
    </citation>
    <scope>NUCLEOTIDE SEQUENCE [LARGE SCALE GENOMIC DNA]</scope>
    <source>
        <strain evidence="1 4">DSM 100021</strain>
    </source>
</reference>
<evidence type="ECO:0000313" key="1">
    <source>
        <dbReference type="EMBL" id="MBB4008121.1"/>
    </source>
</evidence>
<gene>
    <name evidence="2" type="ORF">BJF91_10535</name>
    <name evidence="1" type="ORF">GGQ71_002401</name>
</gene>
<accession>A0A1Q8ZYJ7</accession>
<evidence type="ECO:0000313" key="4">
    <source>
        <dbReference type="Proteomes" id="UP000544107"/>
    </source>
</evidence>
<dbReference type="EMBL" id="MKIN01000028">
    <property type="protein sequence ID" value="OLP47125.1"/>
    <property type="molecule type" value="Genomic_DNA"/>
</dbReference>
<dbReference type="RefSeq" id="WP_075617122.1">
    <property type="nucleotide sequence ID" value="NZ_JACIED010000003.1"/>
</dbReference>
<dbReference type="OrthoDB" id="2664633at2"/>
<dbReference type="AlphaFoldDB" id="A0A1Q8ZYJ7"/>
<proteinExistence type="predicted"/>
<comment type="caution">
    <text evidence="2">The sequence shown here is derived from an EMBL/GenBank/DDBJ whole genome shotgun (WGS) entry which is preliminary data.</text>
</comment>
<evidence type="ECO:0000313" key="2">
    <source>
        <dbReference type="EMBL" id="OLP47125.1"/>
    </source>
</evidence>
<reference evidence="2 3" key="1">
    <citation type="submission" date="2016-09" db="EMBL/GenBank/DDBJ databases">
        <title>Rhizobium oryziradicis sp. nov., isolated from the root of rice.</title>
        <authorList>
            <person name="Zhao J."/>
            <person name="Zhang X."/>
        </authorList>
    </citation>
    <scope>NUCLEOTIDE SEQUENCE [LARGE SCALE GENOMIC DNA]</scope>
    <source>
        <strain evidence="2 3">14971</strain>
    </source>
</reference>
<sequence>MGNGVELKAGVITATADKDKNSLSADHLTYSDLANISKATSSSVGIAIARVPLDHEQGSLDTADFSERSGQVAGFL</sequence>
<name>A0A1Q8ZYJ7_9HYPH</name>
<dbReference type="EMBL" id="JACIED010000003">
    <property type="protein sequence ID" value="MBB4008121.1"/>
    <property type="molecule type" value="Genomic_DNA"/>
</dbReference>
<organism evidence="2 3">
    <name type="scientific">Allorhizobium taibaishanense</name>
    <dbReference type="NCBI Taxonomy" id="887144"/>
    <lineage>
        <taxon>Bacteria</taxon>
        <taxon>Pseudomonadati</taxon>
        <taxon>Pseudomonadota</taxon>
        <taxon>Alphaproteobacteria</taxon>
        <taxon>Hyphomicrobiales</taxon>
        <taxon>Rhizobiaceae</taxon>
        <taxon>Rhizobium/Agrobacterium group</taxon>
        <taxon>Allorhizobium</taxon>
    </lineage>
</organism>